<dbReference type="EMBL" id="JACAGK010000028">
    <property type="protein sequence ID" value="MDM1048733.1"/>
    <property type="molecule type" value="Genomic_DNA"/>
</dbReference>
<dbReference type="Proteomes" id="UP001170954">
    <property type="component" value="Unassembled WGS sequence"/>
</dbReference>
<sequence length="91" mass="10683">MESQSNIPPVLILVNQSDDKPEKLFNDIKLWHYSKFILVDNDLERINQLAILIENKGKDVIILKDIEELEKLDENREFGFSLERLTVQVCK</sequence>
<keyword evidence="2" id="KW-1185">Reference proteome</keyword>
<gene>
    <name evidence="1" type="ORF">HX018_10830</name>
</gene>
<evidence type="ECO:0000313" key="2">
    <source>
        <dbReference type="Proteomes" id="UP001170954"/>
    </source>
</evidence>
<accession>A0ABT7NNB8</accession>
<reference evidence="1" key="2">
    <citation type="journal article" date="2022" name="Sci. Total Environ.">
        <title>Prevalence, transmission, and molecular epidemiology of tet(X)-positive bacteria among humans, animals, and environmental niches in China: An epidemiological, and genomic-based study.</title>
        <authorList>
            <person name="Dong N."/>
            <person name="Zeng Y."/>
            <person name="Cai C."/>
            <person name="Sun C."/>
            <person name="Lu J."/>
            <person name="Liu C."/>
            <person name="Zhou H."/>
            <person name="Sun Q."/>
            <person name="Shu L."/>
            <person name="Wang H."/>
            <person name="Wang Y."/>
            <person name="Wang S."/>
            <person name="Wu C."/>
            <person name="Chan E.W."/>
            <person name="Chen G."/>
            <person name="Shen Z."/>
            <person name="Chen S."/>
            <person name="Zhang R."/>
        </authorList>
    </citation>
    <scope>NUCLEOTIDE SEQUENCE</scope>
    <source>
        <strain evidence="1">R1692</strain>
    </source>
</reference>
<protein>
    <submittedName>
        <fullName evidence="1">Uncharacterized protein</fullName>
    </submittedName>
</protein>
<name>A0ABT7NNB8_9SPHI</name>
<reference evidence="1" key="1">
    <citation type="submission" date="2020-06" db="EMBL/GenBank/DDBJ databases">
        <authorList>
            <person name="Dong N."/>
        </authorList>
    </citation>
    <scope>NUCLEOTIDE SEQUENCE</scope>
    <source>
        <strain evidence="1">R1692</strain>
    </source>
</reference>
<organism evidence="1 2">
    <name type="scientific">Sphingobacterium hotanense</name>
    <dbReference type="NCBI Taxonomy" id="649196"/>
    <lineage>
        <taxon>Bacteria</taxon>
        <taxon>Pseudomonadati</taxon>
        <taxon>Bacteroidota</taxon>
        <taxon>Sphingobacteriia</taxon>
        <taxon>Sphingobacteriales</taxon>
        <taxon>Sphingobacteriaceae</taxon>
        <taxon>Sphingobacterium</taxon>
    </lineage>
</organism>
<evidence type="ECO:0000313" key="1">
    <source>
        <dbReference type="EMBL" id="MDM1048733.1"/>
    </source>
</evidence>
<dbReference type="RefSeq" id="WP_185216487.1">
    <property type="nucleotide sequence ID" value="NZ_JACAGK010000028.1"/>
</dbReference>
<comment type="caution">
    <text evidence="1">The sequence shown here is derived from an EMBL/GenBank/DDBJ whole genome shotgun (WGS) entry which is preliminary data.</text>
</comment>
<proteinExistence type="predicted"/>